<feature type="transmembrane region" description="Helical" evidence="1">
    <location>
        <begin position="205"/>
        <end position="223"/>
    </location>
</feature>
<name>A0A562I1Z1_9GAMM</name>
<feature type="transmembrane region" description="Helical" evidence="1">
    <location>
        <begin position="260"/>
        <end position="281"/>
    </location>
</feature>
<proteinExistence type="predicted"/>
<evidence type="ECO:0000256" key="1">
    <source>
        <dbReference type="SAM" id="Phobius"/>
    </source>
</evidence>
<dbReference type="AlphaFoldDB" id="A0A562I1Z1"/>
<dbReference type="RefSeq" id="WP_144571878.1">
    <property type="nucleotide sequence ID" value="NZ_VLKG01000007.1"/>
</dbReference>
<dbReference type="Proteomes" id="UP000319627">
    <property type="component" value="Unassembled WGS sequence"/>
</dbReference>
<keyword evidence="1" id="KW-0812">Transmembrane</keyword>
<feature type="transmembrane region" description="Helical" evidence="1">
    <location>
        <begin position="66"/>
        <end position="89"/>
    </location>
</feature>
<feature type="transmembrane region" description="Helical" evidence="1">
    <location>
        <begin position="306"/>
        <end position="323"/>
    </location>
</feature>
<feature type="transmembrane region" description="Helical" evidence="1">
    <location>
        <begin position="335"/>
        <end position="356"/>
    </location>
</feature>
<keyword evidence="3" id="KW-1185">Reference proteome</keyword>
<feature type="transmembrane region" description="Helical" evidence="1">
    <location>
        <begin position="419"/>
        <end position="438"/>
    </location>
</feature>
<reference evidence="2 3" key="1">
    <citation type="submission" date="2019-07" db="EMBL/GenBank/DDBJ databases">
        <title>Genomic Encyclopedia of Type Strains, Phase I: the one thousand microbial genomes (KMG-I) project.</title>
        <authorList>
            <person name="Kyrpides N."/>
        </authorList>
    </citation>
    <scope>NUCLEOTIDE SEQUENCE [LARGE SCALE GENOMIC DNA]</scope>
    <source>
        <strain evidence="2 3">DSM 375</strain>
    </source>
</reference>
<evidence type="ECO:0000313" key="3">
    <source>
        <dbReference type="Proteomes" id="UP000319627"/>
    </source>
</evidence>
<sequence length="444" mass="47567">MPFFSAVPPALLYWLPGSLLLLMLSLALTSILIHAPWLSYIAGAAAWVAGSLLLERLQPSQRMQTLVLFSLGLVCLLIGLLNGAPIHYLLNALEANQILLAMLVGVSFLRLLAQSGQAEQEQLPKGRRALWQTLLGCHLIGAVINMSALVIIGDRLSRTQPMNTLQGLILVRAFSICACWSPFFASMGVVFICSPEARLGEMLPYALPLSLVGLLVSAFQIARHPEVDSTVGYPMHWQALRLPLLLAGMVMLGQILWPQVSVLTLVTLIALLSTLIGLPILRGRKQALAQFKVHLEQGLPEMKGEVTLFLGAAMLAAGVSALLESLHLQLAPDHFGGLEASLTLITLTGLAVIGLHPVTSSLLASSLLAPSNPDPSLLGLTLLMGWAIGVSVSPFSGVQLSLQGRYGVRLVELLRLNTGYGPLMVFMGCGLLYLYAYVHSLTSG</sequence>
<gene>
    <name evidence="2" type="ORF">LX59_02184</name>
</gene>
<accession>A0A562I1Z1</accession>
<feature type="transmembrane region" description="Helical" evidence="1">
    <location>
        <begin position="37"/>
        <end position="54"/>
    </location>
</feature>
<feature type="transmembrane region" description="Helical" evidence="1">
    <location>
        <begin position="12"/>
        <end position="31"/>
    </location>
</feature>
<comment type="caution">
    <text evidence="2">The sequence shown here is derived from an EMBL/GenBank/DDBJ whole genome shotgun (WGS) entry which is preliminary data.</text>
</comment>
<dbReference type="OrthoDB" id="8523687at2"/>
<feature type="transmembrane region" description="Helical" evidence="1">
    <location>
        <begin position="95"/>
        <end position="113"/>
    </location>
</feature>
<keyword evidence="1" id="KW-0472">Membrane</keyword>
<dbReference type="EMBL" id="VLKG01000007">
    <property type="protein sequence ID" value="TWH64836.1"/>
    <property type="molecule type" value="Genomic_DNA"/>
</dbReference>
<keyword evidence="1" id="KW-1133">Transmembrane helix</keyword>
<protein>
    <submittedName>
        <fullName evidence="2">Uncharacterized protein</fullName>
    </submittedName>
</protein>
<feature type="transmembrane region" description="Helical" evidence="1">
    <location>
        <begin position="376"/>
        <end position="398"/>
    </location>
</feature>
<feature type="transmembrane region" description="Helical" evidence="1">
    <location>
        <begin position="173"/>
        <end position="193"/>
    </location>
</feature>
<evidence type="ECO:0000313" key="2">
    <source>
        <dbReference type="EMBL" id="TWH64836.1"/>
    </source>
</evidence>
<organism evidence="2 3">
    <name type="scientific">Azomonas agilis</name>
    <dbReference type="NCBI Taxonomy" id="116849"/>
    <lineage>
        <taxon>Bacteria</taxon>
        <taxon>Pseudomonadati</taxon>
        <taxon>Pseudomonadota</taxon>
        <taxon>Gammaproteobacteria</taxon>
        <taxon>Pseudomonadales</taxon>
        <taxon>Pseudomonadaceae</taxon>
        <taxon>Azomonas</taxon>
    </lineage>
</organism>
<feature type="transmembrane region" description="Helical" evidence="1">
    <location>
        <begin position="134"/>
        <end position="153"/>
    </location>
</feature>
<feature type="transmembrane region" description="Helical" evidence="1">
    <location>
        <begin position="235"/>
        <end position="253"/>
    </location>
</feature>